<dbReference type="RefSeq" id="WP_264489701.1">
    <property type="nucleotide sequence ID" value="NZ_JAPDDT010000015.1"/>
</dbReference>
<protein>
    <submittedName>
        <fullName evidence="1">Uncharacterized protein</fullName>
    </submittedName>
</protein>
<sequence length="147" mass="15835">MFECKHVRPSELMRAYAPVVGKEAGARISVEGSKVLVTGGSSRLHEGLRELESVVDLPRISVATKFIRLHHVDVTFAAELISKAFAYAGKQGDPLQTVSSVRTKQVFVMGATNDMRTAEVLLLKLDRFYASTSRGCGGGCLPGRAGL</sequence>
<proteinExistence type="predicted"/>
<reference evidence="1 2" key="1">
    <citation type="submission" date="2022-10" db="EMBL/GenBank/DDBJ databases">
        <title>Luteolibacter arcticus strain CCTCC AB 2014275, whole genome shotgun sequencing project.</title>
        <authorList>
            <person name="Zhao G."/>
            <person name="Shen L."/>
        </authorList>
    </citation>
    <scope>NUCLEOTIDE SEQUENCE [LARGE SCALE GENOMIC DNA]</scope>
    <source>
        <strain evidence="1 2">CCTCC AB 2014275</strain>
    </source>
</reference>
<dbReference type="EMBL" id="JAPDDT010000015">
    <property type="protein sequence ID" value="MCW1925594.1"/>
    <property type="molecule type" value="Genomic_DNA"/>
</dbReference>
<evidence type="ECO:0000313" key="1">
    <source>
        <dbReference type="EMBL" id="MCW1925594.1"/>
    </source>
</evidence>
<keyword evidence="2" id="KW-1185">Reference proteome</keyword>
<organism evidence="1 2">
    <name type="scientific">Luteolibacter arcticus</name>
    <dbReference type="NCBI Taxonomy" id="1581411"/>
    <lineage>
        <taxon>Bacteria</taxon>
        <taxon>Pseudomonadati</taxon>
        <taxon>Verrucomicrobiota</taxon>
        <taxon>Verrucomicrobiia</taxon>
        <taxon>Verrucomicrobiales</taxon>
        <taxon>Verrucomicrobiaceae</taxon>
        <taxon>Luteolibacter</taxon>
    </lineage>
</organism>
<accession>A0ABT3GQ01</accession>
<evidence type="ECO:0000313" key="2">
    <source>
        <dbReference type="Proteomes" id="UP001320876"/>
    </source>
</evidence>
<name>A0ABT3GQ01_9BACT</name>
<comment type="caution">
    <text evidence="1">The sequence shown here is derived from an EMBL/GenBank/DDBJ whole genome shotgun (WGS) entry which is preliminary data.</text>
</comment>
<dbReference type="Proteomes" id="UP001320876">
    <property type="component" value="Unassembled WGS sequence"/>
</dbReference>
<gene>
    <name evidence="1" type="ORF">OKA05_23755</name>
</gene>